<dbReference type="InterPro" id="IPR029033">
    <property type="entry name" value="His_PPase_superfam"/>
</dbReference>
<reference evidence="1 2" key="1">
    <citation type="journal article" date="2022" name="Res Sq">
        <title>Evolution of multicellular longitudinally dividing oral cavity symbionts (Neisseriaceae).</title>
        <authorList>
            <person name="Nyongesa S."/>
            <person name="Weber P."/>
            <person name="Bernet E."/>
            <person name="Pullido F."/>
            <person name="Nieckarz M."/>
            <person name="Delaby M."/>
            <person name="Nieves C."/>
            <person name="Viehboeck T."/>
            <person name="Krause N."/>
            <person name="Rivera-Millot A."/>
            <person name="Nakamura A."/>
            <person name="Vischer N."/>
            <person name="VanNieuwenhze M."/>
            <person name="Brun Y."/>
            <person name="Cava F."/>
            <person name="Bulgheresi S."/>
            <person name="Veyrier F."/>
        </authorList>
    </citation>
    <scope>NUCLEOTIDE SEQUENCE [LARGE SCALE GENOMIC DNA]</scope>
    <source>
        <strain evidence="1 2">CCUG 63373m</strain>
    </source>
</reference>
<dbReference type="Gene3D" id="3.40.50.1240">
    <property type="entry name" value="Phosphoglycerate mutase-like"/>
    <property type="match status" value="1"/>
</dbReference>
<dbReference type="SMART" id="SM00855">
    <property type="entry name" value="PGAM"/>
    <property type="match status" value="1"/>
</dbReference>
<name>A0ABY4DQR0_9NEIS</name>
<dbReference type="RefSeq" id="WP_244784492.1">
    <property type="nucleotide sequence ID" value="NZ_CP091508.1"/>
</dbReference>
<organism evidence="1 2">
    <name type="scientific">Uruburuella testudinis</name>
    <dbReference type="NCBI Taxonomy" id="1282863"/>
    <lineage>
        <taxon>Bacteria</taxon>
        <taxon>Pseudomonadati</taxon>
        <taxon>Pseudomonadota</taxon>
        <taxon>Betaproteobacteria</taxon>
        <taxon>Neisseriales</taxon>
        <taxon>Neisseriaceae</taxon>
        <taxon>Uruburuella</taxon>
    </lineage>
</organism>
<keyword evidence="2" id="KW-1185">Reference proteome</keyword>
<dbReference type="EMBL" id="CP091508">
    <property type="protein sequence ID" value="UOO81392.1"/>
    <property type="molecule type" value="Genomic_DNA"/>
</dbReference>
<proteinExistence type="predicted"/>
<dbReference type="Proteomes" id="UP000829817">
    <property type="component" value="Chromosome"/>
</dbReference>
<accession>A0ABY4DQR0</accession>
<dbReference type="InterPro" id="IPR013078">
    <property type="entry name" value="His_Pase_superF_clade-1"/>
</dbReference>
<evidence type="ECO:0000313" key="2">
    <source>
        <dbReference type="Proteomes" id="UP000829817"/>
    </source>
</evidence>
<dbReference type="CDD" id="cd07067">
    <property type="entry name" value="HP_PGM_like"/>
    <property type="match status" value="1"/>
</dbReference>
<evidence type="ECO:0000313" key="1">
    <source>
        <dbReference type="EMBL" id="UOO81392.1"/>
    </source>
</evidence>
<dbReference type="SUPFAM" id="SSF53254">
    <property type="entry name" value="Phosphoglycerate mutase-like"/>
    <property type="match status" value="1"/>
</dbReference>
<protein>
    <submittedName>
        <fullName evidence="1">Histidine phosphatase family protein</fullName>
    </submittedName>
</protein>
<gene>
    <name evidence="1" type="ORF">LVJ83_10565</name>
</gene>
<dbReference type="Pfam" id="PF00300">
    <property type="entry name" value="His_Phos_1"/>
    <property type="match status" value="1"/>
</dbReference>
<sequence>MNLILWRHAEAEYGPPDLARQLTEKGRRQASTAAAWLRNRLPQDTQVWVSQAARSRQTADYLVQDYTILATLNPDIYARTLPRLLETAPRNGTLVIVGHQPWLGQLSAFLLNGDWGGDAYWSYKKGGFWWFQLKQDHNGFHAKLKAVLTPEMLA</sequence>